<dbReference type="NCBIfam" id="TIGR00544">
    <property type="entry name" value="lgt"/>
    <property type="match status" value="1"/>
</dbReference>
<evidence type="ECO:0000256" key="1">
    <source>
        <dbReference type="ARBA" id="ARBA00007150"/>
    </source>
</evidence>
<accession>A0A1F2UQG0</accession>
<dbReference type="PANTHER" id="PTHR30589">
    <property type="entry name" value="PROLIPOPROTEIN DIACYLGLYCERYL TRANSFERASE"/>
    <property type="match status" value="1"/>
</dbReference>
<dbReference type="Proteomes" id="UP000178086">
    <property type="component" value="Unassembled WGS sequence"/>
</dbReference>
<dbReference type="GO" id="GO:0008961">
    <property type="term" value="F:phosphatidylglycerol-prolipoprotein diacylglyceryl transferase activity"/>
    <property type="evidence" value="ECO:0007669"/>
    <property type="project" value="UniProtKB-UniRule"/>
</dbReference>
<dbReference type="EMBL" id="MELI01000070">
    <property type="protein sequence ID" value="OFW33326.1"/>
    <property type="molecule type" value="Genomic_DNA"/>
</dbReference>
<reference evidence="8 9" key="1">
    <citation type="journal article" date="2016" name="Nat. Commun.">
        <title>Thousands of microbial genomes shed light on interconnected biogeochemical processes in an aquifer system.</title>
        <authorList>
            <person name="Anantharaman K."/>
            <person name="Brown C.T."/>
            <person name="Hug L.A."/>
            <person name="Sharon I."/>
            <person name="Castelle C.J."/>
            <person name="Probst A.J."/>
            <person name="Thomas B.C."/>
            <person name="Singh A."/>
            <person name="Wilkins M.J."/>
            <person name="Karaoz U."/>
            <person name="Brodie E.L."/>
            <person name="Williams K.H."/>
            <person name="Hubbard S.S."/>
            <person name="Banfield J.F."/>
        </authorList>
    </citation>
    <scope>NUCLEOTIDE SEQUENCE [LARGE SCALE GENOMIC DNA]</scope>
</reference>
<proteinExistence type="inferred from homology"/>
<evidence type="ECO:0000256" key="6">
    <source>
        <dbReference type="ARBA" id="ARBA00023136"/>
    </source>
</evidence>
<evidence type="ECO:0000256" key="7">
    <source>
        <dbReference type="HAMAP-Rule" id="MF_01147"/>
    </source>
</evidence>
<dbReference type="GO" id="GO:0042158">
    <property type="term" value="P:lipoprotein biosynthetic process"/>
    <property type="evidence" value="ECO:0007669"/>
    <property type="project" value="UniProtKB-UniRule"/>
</dbReference>
<evidence type="ECO:0000256" key="5">
    <source>
        <dbReference type="ARBA" id="ARBA00022989"/>
    </source>
</evidence>
<dbReference type="GO" id="GO:0005886">
    <property type="term" value="C:plasma membrane"/>
    <property type="evidence" value="ECO:0007669"/>
    <property type="project" value="UniProtKB-SubCell"/>
</dbReference>
<feature type="transmembrane region" description="Helical" evidence="7">
    <location>
        <begin position="12"/>
        <end position="32"/>
    </location>
</feature>
<feature type="transmembrane region" description="Helical" evidence="7">
    <location>
        <begin position="196"/>
        <end position="215"/>
    </location>
</feature>
<dbReference type="EC" id="2.5.1.145" evidence="7"/>
<dbReference type="UniPathway" id="UPA00664"/>
<comment type="catalytic activity">
    <reaction evidence="7">
        <text>L-cysteinyl-[prolipoprotein] + a 1,2-diacyl-sn-glycero-3-phospho-(1'-sn-glycerol) = an S-1,2-diacyl-sn-glyceryl-L-cysteinyl-[prolipoprotein] + sn-glycerol 1-phosphate + H(+)</text>
        <dbReference type="Rhea" id="RHEA:56712"/>
        <dbReference type="Rhea" id="RHEA-COMP:14679"/>
        <dbReference type="Rhea" id="RHEA-COMP:14680"/>
        <dbReference type="ChEBI" id="CHEBI:15378"/>
        <dbReference type="ChEBI" id="CHEBI:29950"/>
        <dbReference type="ChEBI" id="CHEBI:57685"/>
        <dbReference type="ChEBI" id="CHEBI:64716"/>
        <dbReference type="ChEBI" id="CHEBI:140658"/>
        <dbReference type="EC" id="2.5.1.145"/>
    </reaction>
</comment>
<evidence type="ECO:0000256" key="4">
    <source>
        <dbReference type="ARBA" id="ARBA00022692"/>
    </source>
</evidence>
<gene>
    <name evidence="7" type="primary">lgt</name>
    <name evidence="8" type="ORF">A2074_06985</name>
</gene>
<keyword evidence="6 7" id="KW-0472">Membrane</keyword>
<evidence type="ECO:0000256" key="2">
    <source>
        <dbReference type="ARBA" id="ARBA00022475"/>
    </source>
</evidence>
<protein>
    <recommendedName>
        <fullName evidence="7">Phosphatidylglycerol--prolipoprotein diacylglyceryl transferase</fullName>
        <ecNumber evidence="7">2.5.1.145</ecNumber>
    </recommendedName>
</protein>
<dbReference type="HAMAP" id="MF_01147">
    <property type="entry name" value="Lgt"/>
    <property type="match status" value="1"/>
</dbReference>
<keyword evidence="8" id="KW-0449">Lipoprotein</keyword>
<comment type="similarity">
    <text evidence="1 7">Belongs to the Lgt family.</text>
</comment>
<evidence type="ECO:0000256" key="3">
    <source>
        <dbReference type="ARBA" id="ARBA00022679"/>
    </source>
</evidence>
<evidence type="ECO:0000313" key="9">
    <source>
        <dbReference type="Proteomes" id="UP000178086"/>
    </source>
</evidence>
<comment type="caution">
    <text evidence="8">The sequence shown here is derived from an EMBL/GenBank/DDBJ whole genome shotgun (WGS) entry which is preliminary data.</text>
</comment>
<dbReference type="Pfam" id="PF01790">
    <property type="entry name" value="LGT"/>
    <property type="match status" value="1"/>
</dbReference>
<organism evidence="8 9">
    <name type="scientific">Candidatus Aquicultor primus</name>
    <dbReference type="NCBI Taxonomy" id="1797195"/>
    <lineage>
        <taxon>Bacteria</taxon>
        <taxon>Bacillati</taxon>
        <taxon>Actinomycetota</taxon>
        <taxon>Candidatus Aquicultoria</taxon>
        <taxon>Candidatus Aquicultorales</taxon>
        <taxon>Candidatus Aquicultoraceae</taxon>
        <taxon>Candidatus Aquicultor</taxon>
    </lineage>
</organism>
<feature type="transmembrane region" description="Helical" evidence="7">
    <location>
        <begin position="78"/>
        <end position="104"/>
    </location>
</feature>
<feature type="transmembrane region" description="Helical" evidence="7">
    <location>
        <begin position="44"/>
        <end position="66"/>
    </location>
</feature>
<evidence type="ECO:0000313" key="8">
    <source>
        <dbReference type="EMBL" id="OFW33326.1"/>
    </source>
</evidence>
<dbReference type="PANTHER" id="PTHR30589:SF0">
    <property type="entry name" value="PHOSPHATIDYLGLYCEROL--PROLIPOPROTEIN DIACYLGLYCERYL TRANSFERASE"/>
    <property type="match status" value="1"/>
</dbReference>
<keyword evidence="5 7" id="KW-1133">Transmembrane helix</keyword>
<keyword evidence="3 7" id="KW-0808">Transferase</keyword>
<feature type="binding site" evidence="7">
    <location>
        <position position="130"/>
    </location>
    <ligand>
        <name>a 1,2-diacyl-sn-glycero-3-phospho-(1'-sn-glycerol)</name>
        <dbReference type="ChEBI" id="CHEBI:64716"/>
    </ligand>
</feature>
<dbReference type="AlphaFoldDB" id="A0A1F2UQG0"/>
<keyword evidence="2 7" id="KW-1003">Cell membrane</keyword>
<sequence>MLPVLFQVGPITVYTYGVAIALAFLISLFIIMHESKRKGFNPDFAYDLVLFAMVGGIAGARLVYVIDHWHDFAANPAQIFAIWQGGLVFYGGLIGGTLAVLGLVKMKKMLVGKVADIVAPCLAIGSAVGRLGCFSNGCCYGQATNVPWAISFNNPLSAAQPLGVPLHPTQLYEAAYNILILGVLWFSRKKVKSDGLLFWLYIALYGLFRFIVEFFRANPDVILGLSASQLFSAFMLVAGLTVIFTYYLRPANVVAGREG</sequence>
<comment type="subcellular location">
    <subcellularLocation>
        <location evidence="7">Cell membrane</location>
        <topology evidence="7">Multi-pass membrane protein</topology>
    </subcellularLocation>
</comment>
<comment type="pathway">
    <text evidence="7">Protein modification; lipoprotein biosynthesis (diacylglyceryl transfer).</text>
</comment>
<feature type="transmembrane region" description="Helical" evidence="7">
    <location>
        <begin position="221"/>
        <end position="248"/>
    </location>
</feature>
<keyword evidence="4 7" id="KW-0812">Transmembrane</keyword>
<name>A0A1F2UQG0_9ACTN</name>
<dbReference type="InterPro" id="IPR001640">
    <property type="entry name" value="Lgt"/>
</dbReference>
<comment type="function">
    <text evidence="7">Catalyzes the transfer of the diacylglyceryl group from phosphatidylglycerol to the sulfhydryl group of the N-terminal cysteine of a prolipoprotein, the first step in the formation of mature lipoproteins.</text>
</comment>